<dbReference type="EMBL" id="AB190359">
    <property type="protein sequence ID" value="BAF30833.1"/>
    <property type="molecule type" value="Genomic_DNA"/>
</dbReference>
<feature type="compositionally biased region" description="Acidic residues" evidence="1">
    <location>
        <begin position="52"/>
        <end position="63"/>
    </location>
</feature>
<geneLocation type="plasmid" evidence="2">
    <name>pTA1</name>
</geneLocation>
<accession>Q0KKX7</accession>
<keyword evidence="2" id="KW-0614">Plasmid</keyword>
<dbReference type="AlphaFoldDB" id="Q0KKX7"/>
<evidence type="ECO:0000313" key="2">
    <source>
        <dbReference type="EMBL" id="BAF30833.1"/>
    </source>
</evidence>
<evidence type="ECO:0000256" key="1">
    <source>
        <dbReference type="SAM" id="MobiDB-lite"/>
    </source>
</evidence>
<reference evidence="2" key="1">
    <citation type="journal article" date="2006" name="Extremophiles">
        <title>Structural analysis of the plasmid pTA1 isolated from the thermoacidophilic archaeon Thermoplasma acidophilum.</title>
        <authorList>
            <person name="Yamashiro K."/>
            <person name="Yokobori S."/>
            <person name="Oshima T."/>
            <person name="Yamgishi A."/>
        </authorList>
    </citation>
    <scope>NUCLEOTIDE SEQUENCE</scope>
    <source>
        <strain evidence="2">H0-122</strain>
        <plasmid evidence="2">pTA1</plasmid>
    </source>
</reference>
<protein>
    <recommendedName>
        <fullName evidence="3">DNA primase/nucleoside triphosphatase C-terminal domain-containing protein</fullName>
    </recommendedName>
</protein>
<sequence>MPVINANISDEAYTILKEITEQTDGNKSKALTKIILAFKECMENHQQTASEEHEEDQGSTEDIEQIKKFLQDQTEEAPERYQITKGELYQKFLEYCKKSSHPEIPKPTFYSIIKRNIKIQDNDNARPRVYKGIKWKE</sequence>
<organism evidence="2">
    <name type="scientific">Thermoplasma acidophilum</name>
    <dbReference type="NCBI Taxonomy" id="2303"/>
    <lineage>
        <taxon>Archaea</taxon>
        <taxon>Methanobacteriati</taxon>
        <taxon>Thermoplasmatota</taxon>
        <taxon>Thermoplasmata</taxon>
        <taxon>Thermoplasmatales</taxon>
        <taxon>Thermoplasmataceae</taxon>
        <taxon>Thermoplasma</taxon>
    </lineage>
</organism>
<dbReference type="RefSeq" id="WP_011617991.1">
    <property type="nucleotide sequence ID" value="NC_008318.1"/>
</dbReference>
<feature type="region of interest" description="Disordered" evidence="1">
    <location>
        <begin position="45"/>
        <end position="77"/>
    </location>
</feature>
<proteinExistence type="predicted"/>
<evidence type="ECO:0008006" key="3">
    <source>
        <dbReference type="Google" id="ProtNLM"/>
    </source>
</evidence>
<name>Q0KKX7_THEAI</name>